<keyword evidence="5 9" id="KW-0812">Transmembrane</keyword>
<evidence type="ECO:0000256" key="9">
    <source>
        <dbReference type="SAM" id="Phobius"/>
    </source>
</evidence>
<keyword evidence="3" id="KW-0813">Transport</keyword>
<keyword evidence="6 9" id="KW-1133">Transmembrane helix</keyword>
<dbReference type="GO" id="GO:0005886">
    <property type="term" value="C:plasma membrane"/>
    <property type="evidence" value="ECO:0007669"/>
    <property type="project" value="UniProtKB-SubCell"/>
</dbReference>
<name>A0A2A3JZ91_9RHOB</name>
<evidence type="ECO:0000256" key="2">
    <source>
        <dbReference type="ARBA" id="ARBA00007935"/>
    </source>
</evidence>
<keyword evidence="4" id="KW-1003">Cell membrane</keyword>
<feature type="transmembrane region" description="Helical" evidence="9">
    <location>
        <begin position="284"/>
        <end position="302"/>
    </location>
</feature>
<dbReference type="EMBL" id="NTHN01000044">
    <property type="protein sequence ID" value="PBD20442.1"/>
    <property type="molecule type" value="Genomic_DNA"/>
</dbReference>
<comment type="caution">
    <text evidence="10">The sequence shown here is derived from an EMBL/GenBank/DDBJ whole genome shotgun (WGS) entry which is preliminary data.</text>
</comment>
<feature type="region of interest" description="Disordered" evidence="8">
    <location>
        <begin position="56"/>
        <end position="105"/>
    </location>
</feature>
<feature type="transmembrane region" description="Helical" evidence="9">
    <location>
        <begin position="117"/>
        <end position="144"/>
    </location>
</feature>
<feature type="compositionally biased region" description="Basic residues" evidence="8">
    <location>
        <begin position="56"/>
        <end position="69"/>
    </location>
</feature>
<evidence type="ECO:0000313" key="10">
    <source>
        <dbReference type="EMBL" id="PBD20442.1"/>
    </source>
</evidence>
<dbReference type="GO" id="GO:0022857">
    <property type="term" value="F:transmembrane transporter activity"/>
    <property type="evidence" value="ECO:0007669"/>
    <property type="project" value="InterPro"/>
</dbReference>
<evidence type="ECO:0000256" key="5">
    <source>
        <dbReference type="ARBA" id="ARBA00022692"/>
    </source>
</evidence>
<dbReference type="GO" id="GO:0033214">
    <property type="term" value="P:siderophore-iron import into cell"/>
    <property type="evidence" value="ECO:0007669"/>
    <property type="project" value="TreeGrafter"/>
</dbReference>
<feature type="transmembrane region" description="Helical" evidence="9">
    <location>
        <begin position="199"/>
        <end position="219"/>
    </location>
</feature>
<dbReference type="SUPFAM" id="SSF81345">
    <property type="entry name" value="ABC transporter involved in vitamin B12 uptake, BtuC"/>
    <property type="match status" value="1"/>
</dbReference>
<feature type="compositionally biased region" description="Gly residues" evidence="8">
    <location>
        <begin position="80"/>
        <end position="90"/>
    </location>
</feature>
<sequence length="341" mass="35060">MRCSTTSKASCCRETSENCGLRGARLRARADRRPVADAGRAGYRARASLADAACRRRLPRAYRPHRHPATKGADRPAGRSGTGGRGGHPAGGQRQPAGLAGASGGECRGRVQRRFRISILGVSEPGLTLWFAFAGAATAAAAVYGLGQSAGGTTQTLLLAGAVAGGFLTALTTVVLIYDQNALDQVRLWTAGSLSGRRMTDVAAIAPFLLAALAAALLLRRQIMVLSLGRDVAHGLGQNRRLWLAIALILSVLLSGGAVALAGPVSFVGLVAPHLVRLVAGADYRVLLPAAALTGPVLLLGADTAGHWLSASAAFPVGISTALLGAPFFIWLARRGTGGAR</sequence>
<evidence type="ECO:0000256" key="8">
    <source>
        <dbReference type="SAM" id="MobiDB-lite"/>
    </source>
</evidence>
<comment type="subcellular location">
    <subcellularLocation>
        <location evidence="1">Cell membrane</location>
        <topology evidence="1">Multi-pass membrane protein</topology>
    </subcellularLocation>
</comment>
<reference evidence="10" key="1">
    <citation type="submission" date="2017-09" db="EMBL/GenBank/DDBJ databases">
        <title>Yangia sp. SAOS 153D whole genome sequencing.</title>
        <authorList>
            <person name="Verma A."/>
            <person name="Krishnamurthi S."/>
        </authorList>
    </citation>
    <scope>NUCLEOTIDE SEQUENCE [LARGE SCALE GENOMIC DNA]</scope>
    <source>
        <strain evidence="10">SAOS 153D</strain>
    </source>
</reference>
<dbReference type="AlphaFoldDB" id="A0A2A3JZ91"/>
<dbReference type="Pfam" id="PF01032">
    <property type="entry name" value="FecCD"/>
    <property type="match status" value="1"/>
</dbReference>
<proteinExistence type="inferred from homology"/>
<accession>A0A2A3JZ91</accession>
<dbReference type="PANTHER" id="PTHR30472">
    <property type="entry name" value="FERRIC ENTEROBACTIN TRANSPORT SYSTEM PERMEASE PROTEIN"/>
    <property type="match status" value="1"/>
</dbReference>
<dbReference type="PANTHER" id="PTHR30472:SF1">
    <property type="entry name" value="FE(3+) DICITRATE TRANSPORT SYSTEM PERMEASE PROTEIN FECC-RELATED"/>
    <property type="match status" value="1"/>
</dbReference>
<dbReference type="InterPro" id="IPR000522">
    <property type="entry name" value="ABC_transptr_permease_BtuC"/>
</dbReference>
<organism evidence="10">
    <name type="scientific">Alloyangia mangrovi</name>
    <dbReference type="NCBI Taxonomy" id="1779329"/>
    <lineage>
        <taxon>Bacteria</taxon>
        <taxon>Pseudomonadati</taxon>
        <taxon>Pseudomonadota</taxon>
        <taxon>Alphaproteobacteria</taxon>
        <taxon>Rhodobacterales</taxon>
        <taxon>Roseobacteraceae</taxon>
        <taxon>Alloyangia</taxon>
    </lineage>
</organism>
<evidence type="ECO:0000256" key="7">
    <source>
        <dbReference type="ARBA" id="ARBA00023136"/>
    </source>
</evidence>
<dbReference type="CDD" id="cd06550">
    <property type="entry name" value="TM_ABC_iron-siderophores_like"/>
    <property type="match status" value="1"/>
</dbReference>
<dbReference type="InterPro" id="IPR037294">
    <property type="entry name" value="ABC_BtuC-like"/>
</dbReference>
<dbReference type="Gene3D" id="1.10.3470.10">
    <property type="entry name" value="ABC transporter involved in vitamin B12 uptake, BtuC"/>
    <property type="match status" value="1"/>
</dbReference>
<feature type="transmembrane region" description="Helical" evidence="9">
    <location>
        <begin position="242"/>
        <end position="272"/>
    </location>
</feature>
<protein>
    <submittedName>
        <fullName evidence="10">Iron ABC transporter permease</fullName>
    </submittedName>
</protein>
<evidence type="ECO:0000256" key="3">
    <source>
        <dbReference type="ARBA" id="ARBA00022448"/>
    </source>
</evidence>
<feature type="transmembrane region" description="Helical" evidence="9">
    <location>
        <begin position="308"/>
        <end position="333"/>
    </location>
</feature>
<feature type="transmembrane region" description="Helical" evidence="9">
    <location>
        <begin position="156"/>
        <end position="178"/>
    </location>
</feature>
<dbReference type="OrthoDB" id="9811975at2"/>
<comment type="similarity">
    <text evidence="2">Belongs to the binding-protein-dependent transport system permease family. FecCD subfamily.</text>
</comment>
<evidence type="ECO:0000256" key="6">
    <source>
        <dbReference type="ARBA" id="ARBA00022989"/>
    </source>
</evidence>
<evidence type="ECO:0000256" key="1">
    <source>
        <dbReference type="ARBA" id="ARBA00004651"/>
    </source>
</evidence>
<evidence type="ECO:0000256" key="4">
    <source>
        <dbReference type="ARBA" id="ARBA00022475"/>
    </source>
</evidence>
<keyword evidence="7 9" id="KW-0472">Membrane</keyword>
<gene>
    <name evidence="10" type="ORF">CLG85_03930</name>
</gene>